<protein>
    <submittedName>
        <fullName evidence="1">Uncharacterized protein</fullName>
    </submittedName>
</protein>
<sequence length="56" mass="6764">MSNSKSIDAESLIEMVRYVPNIALERLRDEIKTLIRLDDLSREDYRRLLRKLLWDT</sequence>
<gene>
    <name evidence="1" type="ORF">LCGC14_1289770</name>
</gene>
<dbReference type="AlphaFoldDB" id="A0A0F9N9E8"/>
<dbReference type="EMBL" id="LAZR01007424">
    <property type="protein sequence ID" value="KKM85365.1"/>
    <property type="molecule type" value="Genomic_DNA"/>
</dbReference>
<comment type="caution">
    <text evidence="1">The sequence shown here is derived from an EMBL/GenBank/DDBJ whole genome shotgun (WGS) entry which is preliminary data.</text>
</comment>
<proteinExistence type="predicted"/>
<organism evidence="1">
    <name type="scientific">marine sediment metagenome</name>
    <dbReference type="NCBI Taxonomy" id="412755"/>
    <lineage>
        <taxon>unclassified sequences</taxon>
        <taxon>metagenomes</taxon>
        <taxon>ecological metagenomes</taxon>
    </lineage>
</organism>
<reference evidence="1" key="1">
    <citation type="journal article" date="2015" name="Nature">
        <title>Complex archaea that bridge the gap between prokaryotes and eukaryotes.</title>
        <authorList>
            <person name="Spang A."/>
            <person name="Saw J.H."/>
            <person name="Jorgensen S.L."/>
            <person name="Zaremba-Niedzwiedzka K."/>
            <person name="Martijn J."/>
            <person name="Lind A.E."/>
            <person name="van Eijk R."/>
            <person name="Schleper C."/>
            <person name="Guy L."/>
            <person name="Ettema T.J."/>
        </authorList>
    </citation>
    <scope>NUCLEOTIDE SEQUENCE</scope>
</reference>
<accession>A0A0F9N9E8</accession>
<name>A0A0F9N9E8_9ZZZZ</name>
<evidence type="ECO:0000313" key="1">
    <source>
        <dbReference type="EMBL" id="KKM85365.1"/>
    </source>
</evidence>